<evidence type="ECO:0000313" key="2">
    <source>
        <dbReference type="Proteomes" id="UP000323242"/>
    </source>
</evidence>
<dbReference type="Proteomes" id="UP000323242">
    <property type="component" value="Unassembled WGS sequence"/>
</dbReference>
<dbReference type="EMBL" id="VSZQ01000219">
    <property type="protein sequence ID" value="TYR51928.1"/>
    <property type="molecule type" value="Genomic_DNA"/>
</dbReference>
<comment type="caution">
    <text evidence="1">The sequence shown here is derived from an EMBL/GenBank/DDBJ whole genome shotgun (WGS) entry which is preliminary data.</text>
</comment>
<accession>A0A5D4IFN9</accession>
<proteinExistence type="predicted"/>
<evidence type="ECO:0000313" key="1">
    <source>
        <dbReference type="EMBL" id="TYR51928.1"/>
    </source>
</evidence>
<name>A0A5D4IFN9_9ACTN</name>
<organism evidence="1 2">
    <name type="scientific">Streptomyces parvus</name>
    <dbReference type="NCBI Taxonomy" id="66428"/>
    <lineage>
        <taxon>Bacteria</taxon>
        <taxon>Bacillati</taxon>
        <taxon>Actinomycetota</taxon>
        <taxon>Actinomycetes</taxon>
        <taxon>Kitasatosporales</taxon>
        <taxon>Streptomycetaceae</taxon>
        <taxon>Streptomyces</taxon>
    </lineage>
</organism>
<protein>
    <submittedName>
        <fullName evidence="1">Uncharacterized protein</fullName>
    </submittedName>
</protein>
<dbReference type="RefSeq" id="WP_109197038.1">
    <property type="nucleotide sequence ID" value="NZ_VSZQ01000219.1"/>
</dbReference>
<sequence>MKMDFTGLRRVPDEELMRREIRYLALVQVDLMALYRRWGRPDVGVDSLAEWLSFAFALPNGEKFALQREAYHPPTPGFLLSTTKALFSAEAAAQVIAALDIPEALAVEVNPEAAG</sequence>
<reference evidence="1 2" key="1">
    <citation type="submission" date="2019-08" db="EMBL/GenBank/DDBJ databases">
        <title>Draft genome for granaticin producer strain Streptomyces parvus C05.</title>
        <authorList>
            <person name="Gonzalez-Pimentel J.L."/>
        </authorList>
    </citation>
    <scope>NUCLEOTIDE SEQUENCE [LARGE SCALE GENOMIC DNA]</scope>
    <source>
        <strain evidence="1 2">C05</strain>
    </source>
</reference>
<keyword evidence="2" id="KW-1185">Reference proteome</keyword>
<dbReference type="AlphaFoldDB" id="A0A5D4IFN9"/>
<gene>
    <name evidence="1" type="ORF">FY004_30310</name>
</gene>